<comment type="pathway">
    <text evidence="1">Glycerolipid metabolism; triacylglycerol biosynthesis.</text>
</comment>
<dbReference type="Pfam" id="PF03007">
    <property type="entry name" value="WS_DGAT_cat"/>
    <property type="match status" value="1"/>
</dbReference>
<name>A0ABX1GHL5_9GAMM</name>
<keyword evidence="9" id="KW-0012">Acyltransferase</keyword>
<reference evidence="13 14" key="1">
    <citation type="submission" date="2020-04" db="EMBL/GenBank/DDBJ databases">
        <authorList>
            <person name="Yoon J."/>
        </authorList>
    </citation>
    <scope>NUCLEOTIDE SEQUENCE [LARGE SCALE GENOMIC DNA]</scope>
    <source>
        <strain evidence="13 14">KMU-166</strain>
    </source>
</reference>
<evidence type="ECO:0000313" key="13">
    <source>
        <dbReference type="EMBL" id="NKI18709.1"/>
    </source>
</evidence>
<keyword evidence="5" id="KW-0444">Lipid biosynthesis</keyword>
<dbReference type="InterPro" id="IPR009721">
    <property type="entry name" value="O-acyltransferase_WSD1_C"/>
</dbReference>
<sequence length="471" mass="52076">MKQLSNMDSLFVYNESAKAPLHISSMFIYDPPVEGEPPVRFKDILRRYEERLPLSPVFRRKLSKVVFDLDTPYWIEDPDFDLEFHVRHIALPAPGDWRQLCISLARLQSRPLDLSRPPWEVYVIEGLNNVNGLPEGSFGMLIKIHHAAIDGATGAQLGAVLHDLEPNPVPRDISDDWQPEEEPSQLRKLGKAYLNFITTPRKATSLVKKVVKSRNNLFGNSTKTPQTEHNLKVRTRFNQPISPHRVFGGLRMDLDDVKRIRRVAGECTLNDVLLSIIGGAMRHYLEDKGELPESSLVSLVPINTRKADASTEGGNEVSVMYVSVGTAVADPLERIRFINSDAVSSKAYAEAVSVELMSSTIDTVPTSLMSLGMRVGVKTGLVSKAALPQTIVTNVPGPQFPLYFCGAKASVGFGIGCITDGSGLFHTVTSYNGSVTLTFLSCREMMTDPDFYHQCINRSLQEHLEAVGVGG</sequence>
<evidence type="ECO:0000259" key="11">
    <source>
        <dbReference type="Pfam" id="PF03007"/>
    </source>
</evidence>
<keyword evidence="6" id="KW-0808">Transferase</keyword>
<evidence type="ECO:0000256" key="10">
    <source>
        <dbReference type="ARBA" id="ARBA00048109"/>
    </source>
</evidence>
<dbReference type="InterPro" id="IPR045034">
    <property type="entry name" value="O-acyltransferase_WSD1-like"/>
</dbReference>
<feature type="domain" description="O-acyltransferase WSD1-like N-terminal" evidence="11">
    <location>
        <begin position="4"/>
        <end position="272"/>
    </location>
</feature>
<comment type="similarity">
    <text evidence="3">Belongs to the long-chain O-acyltransferase family.</text>
</comment>
<comment type="catalytic activity">
    <reaction evidence="10">
        <text>an acyl-CoA + a 1,2-diacyl-sn-glycerol = a triacyl-sn-glycerol + CoA</text>
        <dbReference type="Rhea" id="RHEA:10868"/>
        <dbReference type="ChEBI" id="CHEBI:17815"/>
        <dbReference type="ChEBI" id="CHEBI:57287"/>
        <dbReference type="ChEBI" id="CHEBI:58342"/>
        <dbReference type="ChEBI" id="CHEBI:64615"/>
        <dbReference type="EC" id="2.3.1.20"/>
    </reaction>
</comment>
<feature type="domain" description="O-acyltransferase WSD1 C-terminal" evidence="12">
    <location>
        <begin position="314"/>
        <end position="462"/>
    </location>
</feature>
<evidence type="ECO:0000256" key="5">
    <source>
        <dbReference type="ARBA" id="ARBA00022516"/>
    </source>
</evidence>
<dbReference type="SUPFAM" id="SSF52777">
    <property type="entry name" value="CoA-dependent acyltransferases"/>
    <property type="match status" value="1"/>
</dbReference>
<evidence type="ECO:0000256" key="6">
    <source>
        <dbReference type="ARBA" id="ARBA00022679"/>
    </source>
</evidence>
<dbReference type="PANTHER" id="PTHR31650:SF1">
    <property type="entry name" value="WAX ESTER SYNTHASE_DIACYLGLYCEROL ACYLTRANSFERASE 4-RELATED"/>
    <property type="match status" value="1"/>
</dbReference>
<proteinExistence type="inferred from homology"/>
<evidence type="ECO:0000256" key="1">
    <source>
        <dbReference type="ARBA" id="ARBA00004771"/>
    </source>
</evidence>
<dbReference type="InterPro" id="IPR004255">
    <property type="entry name" value="O-acyltransferase_WSD1_N"/>
</dbReference>
<evidence type="ECO:0000256" key="9">
    <source>
        <dbReference type="ARBA" id="ARBA00023315"/>
    </source>
</evidence>
<comment type="pathway">
    <text evidence="2">Lipid metabolism.</text>
</comment>
<organism evidence="13 14">
    <name type="scientific">Spongiibacter thalassae</name>
    <dbReference type="NCBI Taxonomy" id="2721624"/>
    <lineage>
        <taxon>Bacteria</taxon>
        <taxon>Pseudomonadati</taxon>
        <taxon>Pseudomonadota</taxon>
        <taxon>Gammaproteobacteria</taxon>
        <taxon>Cellvibrionales</taxon>
        <taxon>Spongiibacteraceae</taxon>
        <taxon>Spongiibacter</taxon>
    </lineage>
</organism>
<dbReference type="EMBL" id="JAAWWK010000005">
    <property type="protein sequence ID" value="NKI18709.1"/>
    <property type="molecule type" value="Genomic_DNA"/>
</dbReference>
<dbReference type="Pfam" id="PF06974">
    <property type="entry name" value="WS_DGAT_C"/>
    <property type="match status" value="1"/>
</dbReference>
<keyword evidence="14" id="KW-1185">Reference proteome</keyword>
<evidence type="ECO:0000256" key="3">
    <source>
        <dbReference type="ARBA" id="ARBA00009587"/>
    </source>
</evidence>
<dbReference type="InterPro" id="IPR014292">
    <property type="entry name" value="Acyl_transf_WS/DGAT"/>
</dbReference>
<dbReference type="PANTHER" id="PTHR31650">
    <property type="entry name" value="O-ACYLTRANSFERASE (WSD1-LIKE) FAMILY PROTEIN"/>
    <property type="match status" value="1"/>
</dbReference>
<accession>A0ABX1GHL5</accession>
<evidence type="ECO:0000256" key="4">
    <source>
        <dbReference type="ARBA" id="ARBA00013244"/>
    </source>
</evidence>
<evidence type="ECO:0000259" key="12">
    <source>
        <dbReference type="Pfam" id="PF06974"/>
    </source>
</evidence>
<evidence type="ECO:0000256" key="2">
    <source>
        <dbReference type="ARBA" id="ARBA00005189"/>
    </source>
</evidence>
<comment type="caution">
    <text evidence="13">The sequence shown here is derived from an EMBL/GenBank/DDBJ whole genome shotgun (WGS) entry which is preliminary data.</text>
</comment>
<dbReference type="NCBIfam" id="TIGR02946">
    <property type="entry name" value="acyl_WS_DGAT"/>
    <property type="match status" value="1"/>
</dbReference>
<dbReference type="Proteomes" id="UP000765845">
    <property type="component" value="Unassembled WGS sequence"/>
</dbReference>
<keyword evidence="8" id="KW-0443">Lipid metabolism</keyword>
<keyword evidence="7" id="KW-0319">Glycerol metabolism</keyword>
<dbReference type="EC" id="2.3.1.20" evidence="4"/>
<dbReference type="RefSeq" id="WP_168451220.1">
    <property type="nucleotide sequence ID" value="NZ_JAAWWK010000005.1"/>
</dbReference>
<protein>
    <recommendedName>
        <fullName evidence="4">diacylglycerol O-acyltransferase</fullName>
        <ecNumber evidence="4">2.3.1.20</ecNumber>
    </recommendedName>
</protein>
<evidence type="ECO:0000256" key="7">
    <source>
        <dbReference type="ARBA" id="ARBA00022798"/>
    </source>
</evidence>
<gene>
    <name evidence="13" type="ORF">HCU74_14950</name>
</gene>
<evidence type="ECO:0000313" key="14">
    <source>
        <dbReference type="Proteomes" id="UP000765845"/>
    </source>
</evidence>
<evidence type="ECO:0000256" key="8">
    <source>
        <dbReference type="ARBA" id="ARBA00023098"/>
    </source>
</evidence>